<proteinExistence type="predicted"/>
<keyword evidence="8" id="KW-1185">Reference proteome</keyword>
<dbReference type="PANTHER" id="PTHR25462:SF303">
    <property type="entry name" value="E3 UBIQUITIN-PROTEIN LIGASE TRIM71"/>
    <property type="match status" value="1"/>
</dbReference>
<dbReference type="InterPro" id="IPR013083">
    <property type="entry name" value="Znf_RING/FYVE/PHD"/>
</dbReference>
<protein>
    <submittedName>
        <fullName evidence="7">TRIM3 protein</fullName>
    </submittedName>
</protein>
<gene>
    <name evidence="7" type="primary">TRIM3</name>
    <name evidence="7" type="ORF">BLAG_LOCUS3699</name>
</gene>
<sequence length="238" mass="26775">MAARDKFHIGEPEEVDLLTCPICLEAFDSDQRKPRSLQCLHTFCHGCLEDFSANKQTLECPTCRHETALPSQGVKGLPHNFWISNIVVASKPAPTTSGDRKEGEICKVHPEKEVIFLCDHCDVLVCSECVASTHRGHPMTLVSDVLQQKTAEVQNVVRSCQKHAMQCVEAIETIEKIEADLDAQRGEVVAKIIEAREAVVANIDVKERALRKEVEQIMMRNLRDSLTVSRDLYRLWIS</sequence>
<evidence type="ECO:0000259" key="5">
    <source>
        <dbReference type="PROSITE" id="PS50089"/>
    </source>
</evidence>
<dbReference type="InterPro" id="IPR027370">
    <property type="entry name" value="Znf-RING_euk"/>
</dbReference>
<dbReference type="Pfam" id="PF00643">
    <property type="entry name" value="zf-B_box"/>
    <property type="match status" value="1"/>
</dbReference>
<dbReference type="SUPFAM" id="SSF57850">
    <property type="entry name" value="RING/U-box"/>
    <property type="match status" value="1"/>
</dbReference>
<dbReference type="SMART" id="SM00184">
    <property type="entry name" value="RING"/>
    <property type="match status" value="1"/>
</dbReference>
<feature type="domain" description="RING-type" evidence="5">
    <location>
        <begin position="20"/>
        <end position="64"/>
    </location>
</feature>
<dbReference type="SUPFAM" id="SSF57845">
    <property type="entry name" value="B-box zinc-binding domain"/>
    <property type="match status" value="1"/>
</dbReference>
<keyword evidence="3" id="KW-0862">Zinc</keyword>
<dbReference type="PANTHER" id="PTHR25462">
    <property type="entry name" value="BONUS, ISOFORM C-RELATED"/>
    <property type="match status" value="1"/>
</dbReference>
<evidence type="ECO:0000256" key="2">
    <source>
        <dbReference type="ARBA" id="ARBA00022771"/>
    </source>
</evidence>
<dbReference type="Proteomes" id="UP000838412">
    <property type="component" value="Chromosome 11"/>
</dbReference>
<evidence type="ECO:0000256" key="3">
    <source>
        <dbReference type="ARBA" id="ARBA00022833"/>
    </source>
</evidence>
<dbReference type="PROSITE" id="PS50089">
    <property type="entry name" value="ZF_RING_2"/>
    <property type="match status" value="1"/>
</dbReference>
<evidence type="ECO:0000256" key="4">
    <source>
        <dbReference type="PROSITE-ProRule" id="PRU00024"/>
    </source>
</evidence>
<dbReference type="Pfam" id="PF13445">
    <property type="entry name" value="zf-RING_UBOX"/>
    <property type="match status" value="1"/>
</dbReference>
<dbReference type="InterPro" id="IPR017907">
    <property type="entry name" value="Znf_RING_CS"/>
</dbReference>
<keyword evidence="1" id="KW-0479">Metal-binding</keyword>
<dbReference type="InterPro" id="IPR001841">
    <property type="entry name" value="Znf_RING"/>
</dbReference>
<dbReference type="Gene3D" id="3.30.160.60">
    <property type="entry name" value="Classic Zinc Finger"/>
    <property type="match status" value="1"/>
</dbReference>
<feature type="domain" description="B box-type" evidence="6">
    <location>
        <begin position="101"/>
        <end position="142"/>
    </location>
</feature>
<dbReference type="InterPro" id="IPR000315">
    <property type="entry name" value="Znf_B-box"/>
</dbReference>
<name>A0A8J9W4M8_BRALA</name>
<dbReference type="OrthoDB" id="654191at2759"/>
<dbReference type="InterPro" id="IPR047153">
    <property type="entry name" value="TRIM45/56/19-like"/>
</dbReference>
<keyword evidence="2 4" id="KW-0863">Zinc-finger</keyword>
<evidence type="ECO:0000313" key="7">
    <source>
        <dbReference type="EMBL" id="CAH1239370.1"/>
    </source>
</evidence>
<dbReference type="PROSITE" id="PS00518">
    <property type="entry name" value="ZF_RING_1"/>
    <property type="match status" value="1"/>
</dbReference>
<organism evidence="7 8">
    <name type="scientific">Branchiostoma lanceolatum</name>
    <name type="common">Common lancelet</name>
    <name type="synonym">Amphioxus lanceolatum</name>
    <dbReference type="NCBI Taxonomy" id="7740"/>
    <lineage>
        <taxon>Eukaryota</taxon>
        <taxon>Metazoa</taxon>
        <taxon>Chordata</taxon>
        <taxon>Cephalochordata</taxon>
        <taxon>Leptocardii</taxon>
        <taxon>Amphioxiformes</taxon>
        <taxon>Branchiostomatidae</taxon>
        <taxon>Branchiostoma</taxon>
    </lineage>
</organism>
<evidence type="ECO:0000256" key="1">
    <source>
        <dbReference type="ARBA" id="ARBA00022723"/>
    </source>
</evidence>
<dbReference type="GO" id="GO:0008270">
    <property type="term" value="F:zinc ion binding"/>
    <property type="evidence" value="ECO:0007669"/>
    <property type="project" value="UniProtKB-KW"/>
</dbReference>
<dbReference type="PROSITE" id="PS50119">
    <property type="entry name" value="ZF_BBOX"/>
    <property type="match status" value="1"/>
</dbReference>
<dbReference type="SMART" id="SM00336">
    <property type="entry name" value="BBOX"/>
    <property type="match status" value="1"/>
</dbReference>
<dbReference type="EMBL" id="OV696696">
    <property type="protein sequence ID" value="CAH1239370.1"/>
    <property type="molecule type" value="Genomic_DNA"/>
</dbReference>
<dbReference type="AlphaFoldDB" id="A0A8J9W4M8"/>
<evidence type="ECO:0000313" key="8">
    <source>
        <dbReference type="Proteomes" id="UP000838412"/>
    </source>
</evidence>
<evidence type="ECO:0000259" key="6">
    <source>
        <dbReference type="PROSITE" id="PS50119"/>
    </source>
</evidence>
<reference evidence="7" key="1">
    <citation type="submission" date="2022-01" db="EMBL/GenBank/DDBJ databases">
        <authorList>
            <person name="Braso-Vives M."/>
        </authorList>
    </citation>
    <scope>NUCLEOTIDE SEQUENCE</scope>
</reference>
<dbReference type="Gene3D" id="3.30.40.10">
    <property type="entry name" value="Zinc/RING finger domain, C3HC4 (zinc finger)"/>
    <property type="match status" value="1"/>
</dbReference>
<accession>A0A8J9W4M8</accession>